<gene>
    <name evidence="1" type="ORF">LWI28_012635</name>
</gene>
<keyword evidence="2" id="KW-1185">Reference proteome</keyword>
<accession>A0AAD5ITV4</accession>
<dbReference type="PANTHER" id="PTHR36795:SF2">
    <property type="entry name" value="OS01G0938400 PROTEIN"/>
    <property type="match status" value="1"/>
</dbReference>
<protein>
    <submittedName>
        <fullName evidence="1">Uncharacterized protein</fullName>
    </submittedName>
</protein>
<dbReference type="EMBL" id="JAJSOW010000102">
    <property type="protein sequence ID" value="KAI9177230.1"/>
    <property type="molecule type" value="Genomic_DNA"/>
</dbReference>
<dbReference type="AlphaFoldDB" id="A0AAD5ITV4"/>
<name>A0AAD5ITV4_ACENE</name>
<reference evidence="1" key="2">
    <citation type="submission" date="2023-02" db="EMBL/GenBank/DDBJ databases">
        <authorList>
            <person name="Swenson N.G."/>
            <person name="Wegrzyn J.L."/>
            <person name="Mcevoy S.L."/>
        </authorList>
    </citation>
    <scope>NUCLEOTIDE SEQUENCE</scope>
    <source>
        <strain evidence="1">91603</strain>
        <tissue evidence="1">Leaf</tissue>
    </source>
</reference>
<dbReference type="Proteomes" id="UP001064489">
    <property type="component" value="Chromosome 5"/>
</dbReference>
<dbReference type="PANTHER" id="PTHR36795">
    <property type="entry name" value="OS01G0938400 PROTEIN"/>
    <property type="match status" value="1"/>
</dbReference>
<evidence type="ECO:0000313" key="2">
    <source>
        <dbReference type="Proteomes" id="UP001064489"/>
    </source>
</evidence>
<reference evidence="1" key="1">
    <citation type="journal article" date="2022" name="Plant J.">
        <title>Strategies of tolerance reflected in two North American maple genomes.</title>
        <authorList>
            <person name="McEvoy S.L."/>
            <person name="Sezen U.U."/>
            <person name="Trouern-Trend A."/>
            <person name="McMahon S.M."/>
            <person name="Schaberg P.G."/>
            <person name="Yang J."/>
            <person name="Wegrzyn J.L."/>
            <person name="Swenson N.G."/>
        </authorList>
    </citation>
    <scope>NUCLEOTIDE SEQUENCE</scope>
    <source>
        <strain evidence="1">91603</strain>
    </source>
</reference>
<comment type="caution">
    <text evidence="1">The sequence shown here is derived from an EMBL/GenBank/DDBJ whole genome shotgun (WGS) entry which is preliminary data.</text>
</comment>
<proteinExistence type="predicted"/>
<evidence type="ECO:0000313" key="1">
    <source>
        <dbReference type="EMBL" id="KAI9177230.1"/>
    </source>
</evidence>
<sequence length="126" mass="14532">MSSSASKFGYQRLRHEGGGCGSDDDGGDQRVVMKSRNWFRFRRVHIRRRFRLKLPNLRKKVRLVSAVRLSCAKVMKRLKESQVHFGDLFAGNYLFLQVNPTSFKCIENLQALPSNYSLPRVVQAKS</sequence>
<organism evidence="1 2">
    <name type="scientific">Acer negundo</name>
    <name type="common">Box elder</name>
    <dbReference type="NCBI Taxonomy" id="4023"/>
    <lineage>
        <taxon>Eukaryota</taxon>
        <taxon>Viridiplantae</taxon>
        <taxon>Streptophyta</taxon>
        <taxon>Embryophyta</taxon>
        <taxon>Tracheophyta</taxon>
        <taxon>Spermatophyta</taxon>
        <taxon>Magnoliopsida</taxon>
        <taxon>eudicotyledons</taxon>
        <taxon>Gunneridae</taxon>
        <taxon>Pentapetalae</taxon>
        <taxon>rosids</taxon>
        <taxon>malvids</taxon>
        <taxon>Sapindales</taxon>
        <taxon>Sapindaceae</taxon>
        <taxon>Hippocastanoideae</taxon>
        <taxon>Acereae</taxon>
        <taxon>Acer</taxon>
    </lineage>
</organism>